<evidence type="ECO:0000313" key="2">
    <source>
        <dbReference type="Proteomes" id="UP000298693"/>
    </source>
</evidence>
<keyword evidence="1" id="KW-0614">Plasmid</keyword>
<evidence type="ECO:0000313" key="1">
    <source>
        <dbReference type="EMBL" id="QCO19466.1"/>
    </source>
</evidence>
<sequence>MYADEAPLFQAGAKELLGGTSNAVSALSQDPLTGRLAVGTGDGVSIFQGLRRVSYLDEVALAATTSDTVRSVALRGGVLAIGTAAEVGVVLDAIGGKEAIAVGGPRPVGGGFVARGVTTDATPLDLAPRVPVGERETVLVEARIVGRVVGAADTERLGYVRKATVYRDAGGNVTIQGSVQTIGTDTEATSTADATLQIDTTAQTVAARVTGVAGKRIAWTAAITITLMSEENAYAA</sequence>
<protein>
    <submittedName>
        <fullName evidence="1">Uncharacterized protein</fullName>
    </submittedName>
</protein>
<reference evidence="1 2" key="1">
    <citation type="submission" date="2018-09" db="EMBL/GenBank/DDBJ databases">
        <title>Whole genome based analysis of evolution and adaptive divergence in Indian and Brazilian strains of Azospirillum brasilense.</title>
        <authorList>
            <person name="Singh C."/>
            <person name="Tripathi A.K."/>
        </authorList>
    </citation>
    <scope>NUCLEOTIDE SEQUENCE [LARGE SCALE GENOMIC DNA]</scope>
    <source>
        <strain evidence="1 2">MTCC4039</strain>
        <plasmid evidence="1 2">p3</plasmid>
    </source>
</reference>
<accession>A0A4D8RFT5</accession>
<dbReference type="EMBL" id="CP032349">
    <property type="protein sequence ID" value="QCO19466.1"/>
    <property type="molecule type" value="Genomic_DNA"/>
</dbReference>
<dbReference type="RefSeq" id="WP_137143305.1">
    <property type="nucleotide sequence ID" value="NZ_CP032349.1"/>
</dbReference>
<geneLocation type="plasmid" evidence="1">
    <name>p3</name>
</geneLocation>
<proteinExistence type="predicted"/>
<organism evidence="1 2">
    <name type="scientific">Azospirillum brasilense</name>
    <dbReference type="NCBI Taxonomy" id="192"/>
    <lineage>
        <taxon>Bacteria</taxon>
        <taxon>Pseudomonadati</taxon>
        <taxon>Pseudomonadota</taxon>
        <taxon>Alphaproteobacteria</taxon>
        <taxon>Rhodospirillales</taxon>
        <taxon>Azospirillaceae</taxon>
        <taxon>Azospirillum</taxon>
    </lineage>
</organism>
<name>A0A4D8RFT5_AZOBR</name>
<dbReference type="Proteomes" id="UP000298693">
    <property type="component" value="Plasmid p3"/>
</dbReference>
<dbReference type="AlphaFoldDB" id="A0A4D8RFT5"/>
<gene>
    <name evidence="1" type="ORF">D3869_29925</name>
</gene>